<feature type="region of interest" description="Disordered" evidence="1">
    <location>
        <begin position="19"/>
        <end position="41"/>
    </location>
</feature>
<dbReference type="EMBL" id="CP031417">
    <property type="protein sequence ID" value="AXK82065.1"/>
    <property type="molecule type" value="Genomic_DNA"/>
</dbReference>
<proteinExistence type="predicted"/>
<dbReference type="Proteomes" id="UP000254889">
    <property type="component" value="Chromosome"/>
</dbReference>
<sequence length="102" mass="10886">MSRFDTGRLMRINAIGATFGHSDDKSSKQAPAPADAPKAASRALVLTEPAPTAQDRPMAYRDAPFLAQLIATKAQVPQTRGRRRAEPAEALAAYRAVAKLVA</sequence>
<evidence type="ECO:0000256" key="1">
    <source>
        <dbReference type="SAM" id="MobiDB-lite"/>
    </source>
</evidence>
<feature type="compositionally biased region" description="Low complexity" evidence="1">
    <location>
        <begin position="28"/>
        <end position="41"/>
    </location>
</feature>
<gene>
    <name evidence="2" type="ORF">DW352_16970</name>
</gene>
<protein>
    <submittedName>
        <fullName evidence="2">Uncharacterized protein</fullName>
    </submittedName>
</protein>
<evidence type="ECO:0000313" key="2">
    <source>
        <dbReference type="EMBL" id="AXK82065.1"/>
    </source>
</evidence>
<organism evidence="2 3">
    <name type="scientific">Pseudolabrys taiwanensis</name>
    <dbReference type="NCBI Taxonomy" id="331696"/>
    <lineage>
        <taxon>Bacteria</taxon>
        <taxon>Pseudomonadati</taxon>
        <taxon>Pseudomonadota</taxon>
        <taxon>Alphaproteobacteria</taxon>
        <taxon>Hyphomicrobiales</taxon>
        <taxon>Xanthobacteraceae</taxon>
        <taxon>Pseudolabrys</taxon>
    </lineage>
</organism>
<keyword evidence="3" id="KW-1185">Reference proteome</keyword>
<accession>A0A345ZYR8</accession>
<evidence type="ECO:0000313" key="3">
    <source>
        <dbReference type="Proteomes" id="UP000254889"/>
    </source>
</evidence>
<name>A0A345ZYR8_9HYPH</name>
<dbReference type="AlphaFoldDB" id="A0A345ZYR8"/>
<dbReference type="KEGG" id="ptaw:DW352_16970"/>
<reference evidence="2 3" key="1">
    <citation type="submission" date="2018-07" db="EMBL/GenBank/DDBJ databases">
        <authorList>
            <person name="Quirk P.G."/>
            <person name="Krulwich T.A."/>
        </authorList>
    </citation>
    <scope>NUCLEOTIDE SEQUENCE [LARGE SCALE GENOMIC DNA]</scope>
    <source>
        <strain evidence="2 3">CC-BB4</strain>
    </source>
</reference>
<dbReference type="RefSeq" id="WP_115692444.1">
    <property type="nucleotide sequence ID" value="NZ_CP031417.1"/>
</dbReference>